<evidence type="ECO:0000313" key="2">
    <source>
        <dbReference type="Proteomes" id="UP000032142"/>
    </source>
</evidence>
<accession>A0A0B0MUA4</accession>
<gene>
    <name evidence="1" type="ORF">F383_27097</name>
</gene>
<protein>
    <submittedName>
        <fullName evidence="1">Uncharacterized protein</fullName>
    </submittedName>
</protein>
<dbReference type="AlphaFoldDB" id="A0A0B0MUA4"/>
<name>A0A0B0MUA4_GOSAR</name>
<proteinExistence type="predicted"/>
<reference evidence="2" key="1">
    <citation type="submission" date="2014-09" db="EMBL/GenBank/DDBJ databases">
        <authorList>
            <person name="Mudge J."/>
            <person name="Ramaraj T."/>
            <person name="Lindquist I.E."/>
            <person name="Bharti A.K."/>
            <person name="Sundararajan A."/>
            <person name="Cameron C.T."/>
            <person name="Woodward J.E."/>
            <person name="May G.D."/>
            <person name="Brubaker C."/>
            <person name="Broadhvest J."/>
            <person name="Wilkins T.A."/>
        </authorList>
    </citation>
    <scope>NUCLEOTIDE SEQUENCE</scope>
    <source>
        <strain evidence="2">cv. AKA8401</strain>
    </source>
</reference>
<organism evidence="1 2">
    <name type="scientific">Gossypium arboreum</name>
    <name type="common">Tree cotton</name>
    <name type="synonym">Gossypium nanking</name>
    <dbReference type="NCBI Taxonomy" id="29729"/>
    <lineage>
        <taxon>Eukaryota</taxon>
        <taxon>Viridiplantae</taxon>
        <taxon>Streptophyta</taxon>
        <taxon>Embryophyta</taxon>
        <taxon>Tracheophyta</taxon>
        <taxon>Spermatophyta</taxon>
        <taxon>Magnoliopsida</taxon>
        <taxon>eudicotyledons</taxon>
        <taxon>Gunneridae</taxon>
        <taxon>Pentapetalae</taxon>
        <taxon>rosids</taxon>
        <taxon>malvids</taxon>
        <taxon>Malvales</taxon>
        <taxon>Malvaceae</taxon>
        <taxon>Malvoideae</taxon>
        <taxon>Gossypium</taxon>
    </lineage>
</organism>
<keyword evidence="2" id="KW-1185">Reference proteome</keyword>
<dbReference type="Proteomes" id="UP000032142">
    <property type="component" value="Unassembled WGS sequence"/>
</dbReference>
<sequence length="72" mass="8158">MILTFLVHELNGEADAEANLAIKLASANVKSRRNWPKSLIVLVQNFAFEPQKLVLLLAFKLSSAKEQCKYHF</sequence>
<dbReference type="EMBL" id="JRRC01323305">
    <property type="protein sequence ID" value="KHG03089.1"/>
    <property type="molecule type" value="Genomic_DNA"/>
</dbReference>
<evidence type="ECO:0000313" key="1">
    <source>
        <dbReference type="EMBL" id="KHG03089.1"/>
    </source>
</evidence>
<comment type="caution">
    <text evidence="1">The sequence shown here is derived from an EMBL/GenBank/DDBJ whole genome shotgun (WGS) entry which is preliminary data.</text>
</comment>